<dbReference type="InterPro" id="IPR050386">
    <property type="entry name" value="Glycosyl_hydrolase_5"/>
</dbReference>
<dbReference type="Gene3D" id="3.20.20.80">
    <property type="entry name" value="Glycosidases"/>
    <property type="match status" value="1"/>
</dbReference>
<keyword evidence="8" id="KW-0732">Signal</keyword>
<evidence type="ECO:0000256" key="8">
    <source>
        <dbReference type="SAM" id="SignalP"/>
    </source>
</evidence>
<evidence type="ECO:0000256" key="6">
    <source>
        <dbReference type="ARBA" id="ARBA00023326"/>
    </source>
</evidence>
<dbReference type="SUPFAM" id="SSF51445">
    <property type="entry name" value="(Trans)glycosidases"/>
    <property type="match status" value="1"/>
</dbReference>
<organism evidence="10">
    <name type="scientific">Knufia peltigerae</name>
    <dbReference type="NCBI Taxonomy" id="1002370"/>
    <lineage>
        <taxon>Eukaryota</taxon>
        <taxon>Fungi</taxon>
        <taxon>Dikarya</taxon>
        <taxon>Ascomycota</taxon>
        <taxon>Pezizomycotina</taxon>
        <taxon>Eurotiomycetes</taxon>
        <taxon>Chaetothyriomycetidae</taxon>
        <taxon>Chaetothyriales</taxon>
        <taxon>Trichomeriaceae</taxon>
        <taxon>Knufia</taxon>
    </lineage>
</organism>
<evidence type="ECO:0000256" key="2">
    <source>
        <dbReference type="ARBA" id="ARBA00022801"/>
    </source>
</evidence>
<dbReference type="InterPro" id="IPR001547">
    <property type="entry name" value="Glyco_hydro_5"/>
</dbReference>
<protein>
    <recommendedName>
        <fullName evidence="9">Glycoside hydrolase family 5 domain-containing protein</fullName>
    </recommendedName>
</protein>
<gene>
    <name evidence="10" type="ORF">H2204_012829</name>
</gene>
<keyword evidence="5" id="KW-0961">Cell wall biogenesis/degradation</keyword>
<reference evidence="10" key="1">
    <citation type="submission" date="2022-10" db="EMBL/GenBank/DDBJ databases">
        <title>Culturing micro-colonial fungi from biological soil crusts in the Mojave desert and describing Neophaeococcomyces mojavensis, and introducing the new genera and species Taxawa tesnikishii.</title>
        <authorList>
            <person name="Kurbessoian T."/>
            <person name="Stajich J.E."/>
        </authorList>
    </citation>
    <scope>NUCLEOTIDE SEQUENCE</scope>
    <source>
        <strain evidence="10">TK_35</strain>
    </source>
</reference>
<comment type="caution">
    <text evidence="10">The sequence shown here is derived from an EMBL/GenBank/DDBJ whole genome shotgun (WGS) entry which is preliminary data.</text>
</comment>
<dbReference type="GO" id="GO:0005576">
    <property type="term" value="C:extracellular region"/>
    <property type="evidence" value="ECO:0007669"/>
    <property type="project" value="TreeGrafter"/>
</dbReference>
<evidence type="ECO:0000256" key="1">
    <source>
        <dbReference type="ARBA" id="ARBA00005641"/>
    </source>
</evidence>
<dbReference type="PANTHER" id="PTHR31297:SF41">
    <property type="entry name" value="ENDOGLUCANASE, PUTATIVE (AFU_ORTHOLOGUE AFUA_5G01830)-RELATED"/>
    <property type="match status" value="1"/>
</dbReference>
<comment type="similarity">
    <text evidence="1 7">Belongs to the glycosyl hydrolase 5 (cellulase A) family.</text>
</comment>
<dbReference type="AlphaFoldDB" id="A0AA38XRL4"/>
<sequence>MFLRRSLLCLALSAVVPVFAADITFWDTPQRGGNSFNEAPPDKAYFQALRATGATWVRLTPDKWRSGGGRDFLMGDADHYQGLVQADVTTLRRALDDANAVGLKVVLVPLSLPLLRWKQKNGDVVDQRLWQSFDNHVPAQRFWRDLAAALKGHPALAGYNLINEPAPEYGTALAEHASREDMLKWYAGVQGGPRDLRQLYKELVASVRAVDTDMSLMLDAGWYAAADAFDYWPAPLDDAKLLYSVHMYEPYAATSAPNQKRSTPYRYPAEVPFGDRSERWDAVRVRSYLQQPMDWAKTHGIGANRMVIGEFGCMRRWPDCGRYLRDVLDVAEQQKVHWAFYAFREDGWDGMDYELGDKPLPGSYWQAVEKGEAVQPPRSMQAPLFAPILQRLKAGAR</sequence>
<evidence type="ECO:0000256" key="3">
    <source>
        <dbReference type="ARBA" id="ARBA00023277"/>
    </source>
</evidence>
<dbReference type="GO" id="GO:0009251">
    <property type="term" value="P:glucan catabolic process"/>
    <property type="evidence" value="ECO:0007669"/>
    <property type="project" value="TreeGrafter"/>
</dbReference>
<dbReference type="InterPro" id="IPR017853">
    <property type="entry name" value="GH"/>
</dbReference>
<feature type="signal peptide" evidence="8">
    <location>
        <begin position="1"/>
        <end position="20"/>
    </location>
</feature>
<keyword evidence="3" id="KW-0119">Carbohydrate metabolism</keyword>
<dbReference type="GO" id="GO:0009986">
    <property type="term" value="C:cell surface"/>
    <property type="evidence" value="ECO:0007669"/>
    <property type="project" value="TreeGrafter"/>
</dbReference>
<dbReference type="EMBL" id="JAPDRN010000136">
    <property type="protein sequence ID" value="KAJ9619018.1"/>
    <property type="molecule type" value="Genomic_DNA"/>
</dbReference>
<dbReference type="PANTHER" id="PTHR31297">
    <property type="entry name" value="GLUCAN ENDO-1,6-BETA-GLUCOSIDASE B"/>
    <property type="match status" value="1"/>
</dbReference>
<evidence type="ECO:0000259" key="9">
    <source>
        <dbReference type="Pfam" id="PF00150"/>
    </source>
</evidence>
<evidence type="ECO:0000256" key="5">
    <source>
        <dbReference type="ARBA" id="ARBA00023316"/>
    </source>
</evidence>
<keyword evidence="6" id="KW-0624">Polysaccharide degradation</keyword>
<proteinExistence type="inferred from homology"/>
<dbReference type="GO" id="GO:0008422">
    <property type="term" value="F:beta-glucosidase activity"/>
    <property type="evidence" value="ECO:0007669"/>
    <property type="project" value="TreeGrafter"/>
</dbReference>
<dbReference type="Pfam" id="PF00150">
    <property type="entry name" value="Cellulase"/>
    <property type="match status" value="1"/>
</dbReference>
<accession>A0AA38XRL4</accession>
<name>A0AA38XRL4_9EURO</name>
<keyword evidence="4 7" id="KW-0326">Glycosidase</keyword>
<dbReference type="GO" id="GO:0071555">
    <property type="term" value="P:cell wall organization"/>
    <property type="evidence" value="ECO:0007669"/>
    <property type="project" value="UniProtKB-KW"/>
</dbReference>
<feature type="domain" description="Glycoside hydrolase family 5" evidence="9">
    <location>
        <begin position="36"/>
        <end position="344"/>
    </location>
</feature>
<evidence type="ECO:0000313" key="10">
    <source>
        <dbReference type="EMBL" id="KAJ9619018.1"/>
    </source>
</evidence>
<feature type="chain" id="PRO_5041408456" description="Glycoside hydrolase family 5 domain-containing protein" evidence="8">
    <location>
        <begin position="21"/>
        <end position="397"/>
    </location>
</feature>
<evidence type="ECO:0000256" key="4">
    <source>
        <dbReference type="ARBA" id="ARBA00023295"/>
    </source>
</evidence>
<evidence type="ECO:0000256" key="7">
    <source>
        <dbReference type="RuleBase" id="RU361153"/>
    </source>
</evidence>
<keyword evidence="2 7" id="KW-0378">Hydrolase</keyword>